<evidence type="ECO:0000313" key="2">
    <source>
        <dbReference type="Proteomes" id="UP001281761"/>
    </source>
</evidence>
<name>A0ABQ9Y832_9EUKA</name>
<dbReference type="Proteomes" id="UP001281761">
    <property type="component" value="Unassembled WGS sequence"/>
</dbReference>
<protein>
    <submittedName>
        <fullName evidence="1">Uncharacterized protein</fullName>
    </submittedName>
</protein>
<organism evidence="1 2">
    <name type="scientific">Blattamonas nauphoetae</name>
    <dbReference type="NCBI Taxonomy" id="2049346"/>
    <lineage>
        <taxon>Eukaryota</taxon>
        <taxon>Metamonada</taxon>
        <taxon>Preaxostyla</taxon>
        <taxon>Oxymonadida</taxon>
        <taxon>Blattamonas</taxon>
    </lineage>
</organism>
<comment type="caution">
    <text evidence="1">The sequence shown here is derived from an EMBL/GenBank/DDBJ whole genome shotgun (WGS) entry which is preliminary data.</text>
</comment>
<gene>
    <name evidence="1" type="ORF">BLNAU_5102</name>
</gene>
<proteinExistence type="predicted"/>
<sequence>MMSAAGADRIWISFKPFRDLGAVTQFLTSFILANVPEITLTPQRDGTVVDEMLEPKIGKMLQLMARTAYFQTGELVCSRRT</sequence>
<dbReference type="EMBL" id="JARBJD010000026">
    <property type="protein sequence ID" value="KAK2959905.1"/>
    <property type="molecule type" value="Genomic_DNA"/>
</dbReference>
<accession>A0ABQ9Y832</accession>
<evidence type="ECO:0000313" key="1">
    <source>
        <dbReference type="EMBL" id="KAK2959905.1"/>
    </source>
</evidence>
<reference evidence="1 2" key="1">
    <citation type="journal article" date="2022" name="bioRxiv">
        <title>Genomics of Preaxostyla Flagellates Illuminates Evolutionary Transitions and the Path Towards Mitochondrial Loss.</title>
        <authorList>
            <person name="Novak L.V.F."/>
            <person name="Treitli S.C."/>
            <person name="Pyrih J."/>
            <person name="Halakuc P."/>
            <person name="Pipaliya S.V."/>
            <person name="Vacek V."/>
            <person name="Brzon O."/>
            <person name="Soukal P."/>
            <person name="Eme L."/>
            <person name="Dacks J.B."/>
            <person name="Karnkowska A."/>
            <person name="Elias M."/>
            <person name="Hampl V."/>
        </authorList>
    </citation>
    <scope>NUCLEOTIDE SEQUENCE [LARGE SCALE GENOMIC DNA]</scope>
    <source>
        <strain evidence="1">NAU3</strain>
        <tissue evidence="1">Gut</tissue>
    </source>
</reference>
<keyword evidence="2" id="KW-1185">Reference proteome</keyword>